<dbReference type="RefSeq" id="WP_136082093.1">
    <property type="nucleotide sequence ID" value="NZ_CAAHFG010000003.1"/>
</dbReference>
<dbReference type="InterPro" id="IPR015421">
    <property type="entry name" value="PyrdxlP-dep_Trfase_major"/>
</dbReference>
<dbReference type="Gene3D" id="3.40.640.10">
    <property type="entry name" value="Type I PLP-dependent aspartate aminotransferase-like (Major domain)"/>
    <property type="match status" value="1"/>
</dbReference>
<keyword evidence="3 4" id="KW-0808">Transferase</keyword>
<dbReference type="GO" id="GO:0008483">
    <property type="term" value="F:transaminase activity"/>
    <property type="evidence" value="ECO:0007669"/>
    <property type="project" value="UniProtKB-KW"/>
</dbReference>
<dbReference type="InterPro" id="IPR015424">
    <property type="entry name" value="PyrdxlP-dep_Trfase"/>
</dbReference>
<dbReference type="Gene3D" id="3.90.1150.10">
    <property type="entry name" value="Aspartate Aminotransferase, domain 1"/>
    <property type="match status" value="1"/>
</dbReference>
<dbReference type="InterPro" id="IPR004838">
    <property type="entry name" value="NHTrfase_class1_PyrdxlP-BS"/>
</dbReference>
<accession>A0A6C2U911</accession>
<dbReference type="InterPro" id="IPR004839">
    <property type="entry name" value="Aminotransferase_I/II_large"/>
</dbReference>
<dbReference type="CDD" id="cd00609">
    <property type="entry name" value="AAT_like"/>
    <property type="match status" value="1"/>
</dbReference>
<dbReference type="PANTHER" id="PTHR42832">
    <property type="entry name" value="AMINO ACID AMINOTRANSFERASE"/>
    <property type="match status" value="1"/>
</dbReference>
<dbReference type="EC" id="2.6.1.-" evidence="4"/>
<evidence type="ECO:0000313" key="6">
    <source>
        <dbReference type="EMBL" id="VGO16602.1"/>
    </source>
</evidence>
<keyword evidence="2 4" id="KW-0032">Aminotransferase</keyword>
<dbReference type="InterPro" id="IPR015422">
    <property type="entry name" value="PyrdxlP-dep_Trfase_small"/>
</dbReference>
<dbReference type="PROSITE" id="PS00105">
    <property type="entry name" value="AA_TRANSFER_CLASS_1"/>
    <property type="match status" value="1"/>
</dbReference>
<dbReference type="EMBL" id="CAAHFG010000003">
    <property type="protein sequence ID" value="VGO16602.1"/>
    <property type="molecule type" value="Genomic_DNA"/>
</dbReference>
<feature type="domain" description="Aminotransferase class I/classII large" evidence="5">
    <location>
        <begin position="44"/>
        <end position="367"/>
    </location>
</feature>
<dbReference type="AlphaFoldDB" id="A0A6C2U911"/>
<dbReference type="GO" id="GO:0030170">
    <property type="term" value="F:pyridoxal phosphate binding"/>
    <property type="evidence" value="ECO:0007669"/>
    <property type="project" value="InterPro"/>
</dbReference>
<evidence type="ECO:0000256" key="1">
    <source>
        <dbReference type="ARBA" id="ARBA00001933"/>
    </source>
</evidence>
<comment type="cofactor">
    <cofactor evidence="1 4">
        <name>pyridoxal 5'-phosphate</name>
        <dbReference type="ChEBI" id="CHEBI:597326"/>
    </cofactor>
</comment>
<dbReference type="NCBIfam" id="NF004937">
    <property type="entry name" value="PRK06290.1"/>
    <property type="match status" value="1"/>
</dbReference>
<evidence type="ECO:0000256" key="3">
    <source>
        <dbReference type="ARBA" id="ARBA00022679"/>
    </source>
</evidence>
<gene>
    <name evidence="6" type="primary">dapL</name>
    <name evidence="6" type="ORF">PDESU_05193</name>
</gene>
<protein>
    <recommendedName>
        <fullName evidence="4">Aminotransferase</fullName>
        <ecNumber evidence="4">2.6.1.-</ecNumber>
    </recommendedName>
</protein>
<dbReference type="Pfam" id="PF00155">
    <property type="entry name" value="Aminotran_1_2"/>
    <property type="match status" value="1"/>
</dbReference>
<dbReference type="Proteomes" id="UP000366872">
    <property type="component" value="Unassembled WGS sequence"/>
</dbReference>
<name>A0A6C2U911_PONDE</name>
<evidence type="ECO:0000259" key="5">
    <source>
        <dbReference type="Pfam" id="PF00155"/>
    </source>
</evidence>
<keyword evidence="7" id="KW-1185">Reference proteome</keyword>
<evidence type="ECO:0000256" key="4">
    <source>
        <dbReference type="RuleBase" id="RU000481"/>
    </source>
</evidence>
<dbReference type="InterPro" id="IPR050881">
    <property type="entry name" value="LL-DAP_aminotransferase"/>
</dbReference>
<evidence type="ECO:0000256" key="2">
    <source>
        <dbReference type="ARBA" id="ARBA00022576"/>
    </source>
</evidence>
<comment type="similarity">
    <text evidence="4">Belongs to the class-I pyridoxal-phosphate-dependent aminotransferase family.</text>
</comment>
<reference evidence="6 7" key="1">
    <citation type="submission" date="2019-04" db="EMBL/GenBank/DDBJ databases">
        <authorList>
            <person name="Van Vliet M D."/>
        </authorList>
    </citation>
    <scope>NUCLEOTIDE SEQUENCE [LARGE SCALE GENOMIC DNA]</scope>
    <source>
        <strain evidence="6 7">F1</strain>
    </source>
</reference>
<evidence type="ECO:0000313" key="7">
    <source>
        <dbReference type="Proteomes" id="UP000366872"/>
    </source>
</evidence>
<organism evidence="6 7">
    <name type="scientific">Pontiella desulfatans</name>
    <dbReference type="NCBI Taxonomy" id="2750659"/>
    <lineage>
        <taxon>Bacteria</taxon>
        <taxon>Pseudomonadati</taxon>
        <taxon>Kiritimatiellota</taxon>
        <taxon>Kiritimatiellia</taxon>
        <taxon>Kiritimatiellales</taxon>
        <taxon>Pontiellaceae</taxon>
        <taxon>Pontiella</taxon>
    </lineage>
</organism>
<dbReference type="PANTHER" id="PTHR42832:SF3">
    <property type="entry name" value="L-GLUTAMINE--4-(METHYLSULFANYL)-2-OXOBUTANOATE AMINOTRANSFERASE"/>
    <property type="match status" value="1"/>
</dbReference>
<sequence length="406" mass="44842">MNHEQLFADRIGGTQFGKSTEIYKFEKIKRAKAKARALHPDLEILDFGVGEPDQMAPAPIRDALKIECDKPENRGYADNGGPEFKQAAAQYMKEFFGVELDPATEINHSIGTKPALAMLPLAFVNPGDVVFQTVPGYPVMATHSKYLGAEVVDIPLLEENAFLPDLSRIDPALANRCKLFYINYPNNPTGAVATPEFYDELVAFAKKHNILIIQDAPYSTLVYDGERTSLLQRPGAKECTLELHSMSKAYNMTGWRLAFFCGAEWAVNALATIKDNCDSGQFKAIQKAACAGIADISLANGIRDHYEKRLRKMAEVLKDVGFDAKMPGGTFFMYLKAPKGAGEIEFANAEEASLFLIENYGISTVPWDNTGPFVRFGAVFESAGEDDDERVLNELAARLKKADLKF</sequence>
<proteinExistence type="inferred from homology"/>
<dbReference type="SUPFAM" id="SSF53383">
    <property type="entry name" value="PLP-dependent transferases"/>
    <property type="match status" value="1"/>
</dbReference>